<evidence type="ECO:0000259" key="1">
    <source>
        <dbReference type="Pfam" id="PF18921"/>
    </source>
</evidence>
<dbReference type="InterPro" id="IPR044019">
    <property type="entry name" value="Cyanophycin_syn_N"/>
</dbReference>
<sequence>MEVSRIRALRGPNLWSRHTAIEAIVCCVEGERSIDALPGFEDRLRARFPELAMLHPAGHDEAVSMAQALEFAALGLQAQAGCPVTFSRTAKTLETGTYQVVVEYSEE</sequence>
<gene>
    <name evidence="2" type="ORF">CRU78_08420</name>
</gene>
<reference evidence="2 3" key="1">
    <citation type="submission" date="2017-09" db="EMBL/GenBank/DDBJ databases">
        <title>Metagenomic Analysis Reveals Denitrifying Candidatus Accumulibacter and Flanking Population as a Source of N2O.</title>
        <authorList>
            <person name="Gao H."/>
            <person name="Mao Y."/>
            <person name="Zhao X."/>
            <person name="Liu W.-T."/>
            <person name="Zhang T."/>
            <person name="Wells G."/>
        </authorList>
    </citation>
    <scope>NUCLEOTIDE SEQUENCE [LARGE SCALE GENOMIC DNA]</scope>
    <source>
        <strain evidence="2">CANDO_2_IC</strain>
    </source>
</reference>
<feature type="domain" description="Cyanophycin synthase-like N-terminal" evidence="1">
    <location>
        <begin position="34"/>
        <end position="107"/>
    </location>
</feature>
<dbReference type="EMBL" id="PDHS01000185">
    <property type="protein sequence ID" value="MQM30545.1"/>
    <property type="molecule type" value="Genomic_DNA"/>
</dbReference>
<organism evidence="2 3">
    <name type="scientific">Candidatus Accumulibacter phosphatis</name>
    <dbReference type="NCBI Taxonomy" id="327160"/>
    <lineage>
        <taxon>Bacteria</taxon>
        <taxon>Pseudomonadati</taxon>
        <taxon>Pseudomonadota</taxon>
        <taxon>Betaproteobacteria</taxon>
        <taxon>Candidatus Accumulibacter</taxon>
    </lineage>
</organism>
<accession>A0A6A7RSU1</accession>
<dbReference type="AlphaFoldDB" id="A0A6A7RSU1"/>
<feature type="non-terminal residue" evidence="2">
    <location>
        <position position="107"/>
    </location>
</feature>
<name>A0A6A7RSU1_9PROT</name>
<protein>
    <submittedName>
        <fullName evidence="2">Cyanophycin synthetase</fullName>
    </submittedName>
</protein>
<dbReference type="Pfam" id="PF18921">
    <property type="entry name" value="Cyanophycin_syn"/>
    <property type="match status" value="1"/>
</dbReference>
<proteinExistence type="predicted"/>
<evidence type="ECO:0000313" key="2">
    <source>
        <dbReference type="EMBL" id="MQM30545.1"/>
    </source>
</evidence>
<evidence type="ECO:0000313" key="3">
    <source>
        <dbReference type="Proteomes" id="UP000342300"/>
    </source>
</evidence>
<comment type="caution">
    <text evidence="2">The sequence shown here is derived from an EMBL/GenBank/DDBJ whole genome shotgun (WGS) entry which is preliminary data.</text>
</comment>
<dbReference type="Proteomes" id="UP000342300">
    <property type="component" value="Unassembled WGS sequence"/>
</dbReference>